<dbReference type="EMBL" id="CP003350">
    <property type="protein sequence ID" value="AFC85527.1"/>
    <property type="molecule type" value="Genomic_DNA"/>
</dbReference>
<keyword evidence="1" id="KW-0812">Transmembrane</keyword>
<sequence length="138" mass="14917">MSGFSTHASAARQRGVSLSGFLLSTIAVVFSVVVVAKLLPAYLEYYGLAKALQGAAASGDENDSLAAVRSRFSRGLDSQYVDSHTVQSQDLSLRTDAAQGRQLVLAYDKQIHMFYNIDALLHFKKSVPFRGTADSEAQ</sequence>
<dbReference type="RefSeq" id="WP_014402533.1">
    <property type="nucleotide sequence ID" value="NC_017033.1"/>
</dbReference>
<evidence type="ECO:0000256" key="1">
    <source>
        <dbReference type="SAM" id="Phobius"/>
    </source>
</evidence>
<feature type="transmembrane region" description="Helical" evidence="1">
    <location>
        <begin position="20"/>
        <end position="43"/>
    </location>
</feature>
<protein>
    <recommendedName>
        <fullName evidence="4">DUF4845 domain-containing protein</fullName>
    </recommendedName>
</protein>
<dbReference type="KEGG" id="fau:Fraau_1066"/>
<keyword evidence="1" id="KW-1133">Transmembrane helix</keyword>
<name>H8L391_FRAAD</name>
<dbReference type="Proteomes" id="UP000005234">
    <property type="component" value="Chromosome"/>
</dbReference>
<gene>
    <name evidence="2" type="ordered locus">Fraau_1066</name>
</gene>
<dbReference type="HOGENOM" id="CLU_149778_1_2_6"/>
<dbReference type="AlphaFoldDB" id="H8L391"/>
<evidence type="ECO:0000313" key="2">
    <source>
        <dbReference type="EMBL" id="AFC85527.1"/>
    </source>
</evidence>
<dbReference type="InterPro" id="IPR032314">
    <property type="entry name" value="DUF4845"/>
</dbReference>
<dbReference type="Pfam" id="PF16137">
    <property type="entry name" value="DUF4845"/>
    <property type="match status" value="1"/>
</dbReference>
<reference evidence="2" key="1">
    <citation type="submission" date="2012-02" db="EMBL/GenBank/DDBJ databases">
        <title>The complete genome of Frateuria aurantia DSM 6220.</title>
        <authorList>
            <consortium name="US DOE Joint Genome Institute (JGI-PGF)"/>
            <person name="Lucas S."/>
            <person name="Copeland A."/>
            <person name="Lapidus A."/>
            <person name="Glavina del Rio T."/>
            <person name="Dalin E."/>
            <person name="Tice H."/>
            <person name="Bruce D."/>
            <person name="Goodwin L."/>
            <person name="Pitluck S."/>
            <person name="Peters L."/>
            <person name="Ovchinnikova G."/>
            <person name="Teshima H."/>
            <person name="Kyrpides N."/>
            <person name="Mavromatis K."/>
            <person name="Ivanova N."/>
            <person name="Brettin T."/>
            <person name="Detter J.C."/>
            <person name="Han C."/>
            <person name="Larimer F."/>
            <person name="Land M."/>
            <person name="Hauser L."/>
            <person name="Markowitz V."/>
            <person name="Cheng J.-F."/>
            <person name="Hugenholtz P."/>
            <person name="Woyke T."/>
            <person name="Wu D."/>
            <person name="Brambilla E."/>
            <person name="Klenk H.-P."/>
            <person name="Eisen J.A."/>
        </authorList>
    </citation>
    <scope>NUCLEOTIDE SEQUENCE</scope>
    <source>
        <strain evidence="2">DSM 6220</strain>
    </source>
</reference>
<accession>H8L391</accession>
<keyword evidence="1" id="KW-0472">Membrane</keyword>
<organism evidence="2 3">
    <name type="scientific">Frateuria aurantia (strain ATCC 33424 / DSM 6220 / KCTC 2777 / LMG 1558 / NBRC 3245 / NCIMB 13370)</name>
    <name type="common">Acetobacter aurantius</name>
    <dbReference type="NCBI Taxonomy" id="767434"/>
    <lineage>
        <taxon>Bacteria</taxon>
        <taxon>Pseudomonadati</taxon>
        <taxon>Pseudomonadota</taxon>
        <taxon>Gammaproteobacteria</taxon>
        <taxon>Lysobacterales</taxon>
        <taxon>Rhodanobacteraceae</taxon>
        <taxon>Frateuria</taxon>
    </lineage>
</organism>
<keyword evidence="3" id="KW-1185">Reference proteome</keyword>
<dbReference type="STRING" id="767434.Fraau_1066"/>
<proteinExistence type="predicted"/>
<evidence type="ECO:0008006" key="4">
    <source>
        <dbReference type="Google" id="ProtNLM"/>
    </source>
</evidence>
<evidence type="ECO:0000313" key="3">
    <source>
        <dbReference type="Proteomes" id="UP000005234"/>
    </source>
</evidence>